<dbReference type="PANTHER" id="PTHR43296">
    <property type="entry name" value="PEROXISOMAL 2,4-DIENOYL-COA REDUCTASE"/>
    <property type="match status" value="1"/>
</dbReference>
<accession>A0A9W6BQ55</accession>
<protein>
    <recommendedName>
        <fullName evidence="3">2,4-dienoyl-CoA reductase [(3E)-enoyl-CoA-producing]</fullName>
        <ecNumber evidence="3">1.3.1.124</ecNumber>
    </recommendedName>
</protein>
<dbReference type="AlphaFoldDB" id="A0A9W6BQ55"/>
<evidence type="ECO:0000313" key="8">
    <source>
        <dbReference type="Proteomes" id="UP001165080"/>
    </source>
</evidence>
<reference evidence="7 8" key="1">
    <citation type="journal article" date="2023" name="Commun. Biol.">
        <title>Reorganization of the ancestral sex-determining regions during the evolution of trioecy in Pleodorina starrii.</title>
        <authorList>
            <person name="Takahashi K."/>
            <person name="Suzuki S."/>
            <person name="Kawai-Toyooka H."/>
            <person name="Yamamoto K."/>
            <person name="Hamaji T."/>
            <person name="Ootsuki R."/>
            <person name="Yamaguchi H."/>
            <person name="Kawachi M."/>
            <person name="Higashiyama T."/>
            <person name="Nozaki H."/>
        </authorList>
    </citation>
    <scope>NUCLEOTIDE SEQUENCE [LARGE SCALE GENOMIC DNA]</scope>
    <source>
        <strain evidence="7 8">NIES-4479</strain>
    </source>
</reference>
<dbReference type="InterPro" id="IPR002347">
    <property type="entry name" value="SDR_fam"/>
</dbReference>
<comment type="catalytic activity">
    <reaction evidence="4">
        <text>a (2E,4E)-dienoyl-CoA + NADPH + H(+) = a 4,5-saturated-(3E)-enoyl-CoA + NADP(+)</text>
        <dbReference type="Rhea" id="RHEA:45912"/>
        <dbReference type="ChEBI" id="CHEBI:15378"/>
        <dbReference type="ChEBI" id="CHEBI:57783"/>
        <dbReference type="ChEBI" id="CHEBI:58349"/>
        <dbReference type="ChEBI" id="CHEBI:85101"/>
        <dbReference type="ChEBI" id="CHEBI:85493"/>
        <dbReference type="EC" id="1.3.1.124"/>
    </reaction>
</comment>
<evidence type="ECO:0000256" key="4">
    <source>
        <dbReference type="ARBA" id="ARBA00048009"/>
    </source>
</evidence>
<gene>
    <name evidence="7" type="primary">PLEST010044</name>
    <name evidence="7" type="ORF">PLESTB_001034000</name>
</gene>
<evidence type="ECO:0000256" key="5">
    <source>
        <dbReference type="ARBA" id="ARBA00048340"/>
    </source>
</evidence>
<dbReference type="Pfam" id="PF13561">
    <property type="entry name" value="adh_short_C2"/>
    <property type="match status" value="1"/>
</dbReference>
<feature type="domain" description="Ketoreductase" evidence="6">
    <location>
        <begin position="13"/>
        <end position="153"/>
    </location>
</feature>
<keyword evidence="1" id="KW-0521">NADP</keyword>
<dbReference type="FunFam" id="3.40.50.720:FF:000084">
    <property type="entry name" value="Short-chain dehydrogenase reductase"/>
    <property type="match status" value="1"/>
</dbReference>
<name>A0A9W6BQ55_9CHLO</name>
<evidence type="ECO:0000256" key="3">
    <source>
        <dbReference type="ARBA" id="ARBA00026117"/>
    </source>
</evidence>
<dbReference type="EC" id="1.3.1.124" evidence="3"/>
<dbReference type="GO" id="GO:0008670">
    <property type="term" value="F:2,4-dienoyl-CoA reductase (NADPH) activity"/>
    <property type="evidence" value="ECO:0007669"/>
    <property type="project" value="InterPro"/>
</dbReference>
<dbReference type="Proteomes" id="UP001165080">
    <property type="component" value="Unassembled WGS sequence"/>
</dbReference>
<sequence length="306" mass="31770">MESPFKPEILKNRVALVTGGSSGIGLEIARQLGLHGARVGISGRRKDVLDAAVAALAAEGITAVGLQGDVRSAASCEGWVASLEERWGPGLDVLVNCAAGNFLATAEELTPNGFKTVMEIDTLGTFTMSRAAFPALRRSTSPSGASVVNISATLQYGATWWQAHASAAKSAVDSLTRSLALEWGEFGVRVNGVAPGPIDGTAGMEKLAPGAKEFVQSTIPLRNQMGRKWDIAMAVVYLSSPAAAFVTGDVLVVDGAAWMWKPKLVERRQVSRASRGIEGKSRAVGLAAKGEAAKGQAAAAAPMSKL</sequence>
<dbReference type="InterPro" id="IPR057326">
    <property type="entry name" value="KR_dom"/>
</dbReference>
<evidence type="ECO:0000256" key="1">
    <source>
        <dbReference type="ARBA" id="ARBA00022857"/>
    </source>
</evidence>
<keyword evidence="2" id="KW-0560">Oxidoreductase</keyword>
<dbReference type="SUPFAM" id="SSF51735">
    <property type="entry name" value="NAD(P)-binding Rossmann-fold domains"/>
    <property type="match status" value="1"/>
</dbReference>
<organism evidence="7 8">
    <name type="scientific">Pleodorina starrii</name>
    <dbReference type="NCBI Taxonomy" id="330485"/>
    <lineage>
        <taxon>Eukaryota</taxon>
        <taxon>Viridiplantae</taxon>
        <taxon>Chlorophyta</taxon>
        <taxon>core chlorophytes</taxon>
        <taxon>Chlorophyceae</taxon>
        <taxon>CS clade</taxon>
        <taxon>Chlamydomonadales</taxon>
        <taxon>Volvocaceae</taxon>
        <taxon>Pleodorina</taxon>
    </lineage>
</organism>
<dbReference type="GO" id="GO:0009062">
    <property type="term" value="P:fatty acid catabolic process"/>
    <property type="evidence" value="ECO:0007669"/>
    <property type="project" value="InterPro"/>
</dbReference>
<dbReference type="Gene3D" id="3.40.50.720">
    <property type="entry name" value="NAD(P)-binding Rossmann-like Domain"/>
    <property type="match status" value="1"/>
</dbReference>
<dbReference type="SMART" id="SM00822">
    <property type="entry name" value="PKS_KR"/>
    <property type="match status" value="1"/>
</dbReference>
<comment type="catalytic activity">
    <reaction evidence="5">
        <text>a (2E,4Z)-dienoyl-CoA + NADPH + H(+) = a 4,5-saturated-(3E)-enoyl-CoA + NADP(+)</text>
        <dbReference type="Rhea" id="RHEA:61892"/>
        <dbReference type="ChEBI" id="CHEBI:15378"/>
        <dbReference type="ChEBI" id="CHEBI:57783"/>
        <dbReference type="ChEBI" id="CHEBI:58349"/>
        <dbReference type="ChEBI" id="CHEBI:85099"/>
        <dbReference type="ChEBI" id="CHEBI:85493"/>
        <dbReference type="EC" id="1.3.1.124"/>
    </reaction>
</comment>
<dbReference type="EMBL" id="BRXU01000014">
    <property type="protein sequence ID" value="GLC55835.1"/>
    <property type="molecule type" value="Genomic_DNA"/>
</dbReference>
<dbReference type="InterPro" id="IPR036291">
    <property type="entry name" value="NAD(P)-bd_dom_sf"/>
</dbReference>
<evidence type="ECO:0000259" key="6">
    <source>
        <dbReference type="SMART" id="SM00822"/>
    </source>
</evidence>
<dbReference type="InterPro" id="IPR045017">
    <property type="entry name" value="DECR2-like"/>
</dbReference>
<dbReference type="PRINTS" id="PR00081">
    <property type="entry name" value="GDHRDH"/>
</dbReference>
<evidence type="ECO:0000313" key="7">
    <source>
        <dbReference type="EMBL" id="GLC55835.1"/>
    </source>
</evidence>
<keyword evidence="8" id="KW-1185">Reference proteome</keyword>
<dbReference type="PANTHER" id="PTHR43296:SF2">
    <property type="entry name" value="PEROXISOMAL 2,4-DIENOYL-COA REDUCTASE [(3E)-ENOYL-COA-PRODUCING]"/>
    <property type="match status" value="1"/>
</dbReference>
<evidence type="ECO:0000256" key="2">
    <source>
        <dbReference type="ARBA" id="ARBA00023002"/>
    </source>
</evidence>
<dbReference type="GO" id="GO:0005777">
    <property type="term" value="C:peroxisome"/>
    <property type="evidence" value="ECO:0007669"/>
    <property type="project" value="TreeGrafter"/>
</dbReference>
<proteinExistence type="predicted"/>
<dbReference type="OrthoDB" id="1393670at2759"/>
<comment type="caution">
    <text evidence="7">The sequence shown here is derived from an EMBL/GenBank/DDBJ whole genome shotgun (WGS) entry which is preliminary data.</text>
</comment>